<gene>
    <name evidence="2" type="ORF">GCM10023092_26070</name>
</gene>
<evidence type="ECO:0000313" key="3">
    <source>
        <dbReference type="Proteomes" id="UP001501410"/>
    </source>
</evidence>
<evidence type="ECO:0000313" key="2">
    <source>
        <dbReference type="EMBL" id="GAA4458159.1"/>
    </source>
</evidence>
<dbReference type="PANTHER" id="PTHR13887">
    <property type="entry name" value="GLUTATHIONE S-TRANSFERASE KAPPA"/>
    <property type="match status" value="1"/>
</dbReference>
<protein>
    <submittedName>
        <fullName evidence="2">DsbA family oxidoreductase</fullName>
    </submittedName>
</protein>
<dbReference type="RefSeq" id="WP_344827994.1">
    <property type="nucleotide sequence ID" value="NZ_BAABEZ010000024.1"/>
</dbReference>
<dbReference type="InterPro" id="IPR036249">
    <property type="entry name" value="Thioredoxin-like_sf"/>
</dbReference>
<reference evidence="3" key="1">
    <citation type="journal article" date="2019" name="Int. J. Syst. Evol. Microbiol.">
        <title>The Global Catalogue of Microorganisms (GCM) 10K type strain sequencing project: providing services to taxonomists for standard genome sequencing and annotation.</title>
        <authorList>
            <consortium name="The Broad Institute Genomics Platform"/>
            <consortium name="The Broad Institute Genome Sequencing Center for Infectious Disease"/>
            <person name="Wu L."/>
            <person name="Ma J."/>
        </authorList>
    </citation>
    <scope>NUCLEOTIDE SEQUENCE [LARGE SCALE GENOMIC DNA]</scope>
    <source>
        <strain evidence="3">JCM 31921</strain>
    </source>
</reference>
<comment type="caution">
    <text evidence="2">The sequence shown here is derived from an EMBL/GenBank/DDBJ whole genome shotgun (WGS) entry which is preliminary data.</text>
</comment>
<dbReference type="Gene3D" id="3.40.30.10">
    <property type="entry name" value="Glutaredoxin"/>
    <property type="match status" value="1"/>
</dbReference>
<evidence type="ECO:0000259" key="1">
    <source>
        <dbReference type="Pfam" id="PF01323"/>
    </source>
</evidence>
<dbReference type="PANTHER" id="PTHR13887:SF41">
    <property type="entry name" value="THIOREDOXIN SUPERFAMILY PROTEIN"/>
    <property type="match status" value="1"/>
</dbReference>
<proteinExistence type="predicted"/>
<dbReference type="SUPFAM" id="SSF52833">
    <property type="entry name" value="Thioredoxin-like"/>
    <property type="match status" value="1"/>
</dbReference>
<dbReference type="InterPro" id="IPR001853">
    <property type="entry name" value="DSBA-like_thioredoxin_dom"/>
</dbReference>
<name>A0ABP8N2A4_9BACT</name>
<dbReference type="Proteomes" id="UP001501410">
    <property type="component" value="Unassembled WGS sequence"/>
</dbReference>
<accession>A0ABP8N2A4</accession>
<sequence>MNIEIWSDVFCPFCYIGKRNFETALAQLPWKDEVNVQWRSFQLMPHAQYVPGRDAHEALAQHLKVSYEEAKAMNARVSDMAAAAGIRFNLDSMIWCNSFDAHRLIQYAGTLQKGAAMEEVLFRSVFTDGKNISDPAVLATLAAEVGLPANTVQELLDSALFAEEVRQDIAIAQTIGLRGVPSFLAEKQILFSGALPVADFQRALEQIRTQLGNSNASEEGYTAGGACSTDGCDCH</sequence>
<dbReference type="EMBL" id="BAABEZ010000024">
    <property type="protein sequence ID" value="GAA4458159.1"/>
    <property type="molecule type" value="Genomic_DNA"/>
</dbReference>
<dbReference type="Pfam" id="PF01323">
    <property type="entry name" value="DSBA"/>
    <property type="match status" value="1"/>
</dbReference>
<organism evidence="2 3">
    <name type="scientific">Rurimicrobium arvi</name>
    <dbReference type="NCBI Taxonomy" id="2049916"/>
    <lineage>
        <taxon>Bacteria</taxon>
        <taxon>Pseudomonadati</taxon>
        <taxon>Bacteroidota</taxon>
        <taxon>Chitinophagia</taxon>
        <taxon>Chitinophagales</taxon>
        <taxon>Chitinophagaceae</taxon>
        <taxon>Rurimicrobium</taxon>
    </lineage>
</organism>
<dbReference type="CDD" id="cd03024">
    <property type="entry name" value="DsbA_FrnE"/>
    <property type="match status" value="1"/>
</dbReference>
<feature type="domain" description="DSBA-like thioredoxin" evidence="1">
    <location>
        <begin position="3"/>
        <end position="204"/>
    </location>
</feature>
<keyword evidence="3" id="KW-1185">Reference proteome</keyword>